<dbReference type="Gene3D" id="2.40.50.40">
    <property type="match status" value="1"/>
</dbReference>
<reference evidence="4" key="1">
    <citation type="submission" date="2021-03" db="EMBL/GenBank/DDBJ databases">
        <title>Draft genome sequence of rust myrtle Austropuccinia psidii MF-1, a brazilian biotype.</title>
        <authorList>
            <person name="Quecine M.C."/>
            <person name="Pachon D.M.R."/>
            <person name="Bonatelli M.L."/>
            <person name="Correr F.H."/>
            <person name="Franceschini L.M."/>
            <person name="Leite T.F."/>
            <person name="Margarido G.R.A."/>
            <person name="Almeida C.A."/>
            <person name="Ferrarezi J.A."/>
            <person name="Labate C.A."/>
        </authorList>
    </citation>
    <scope>NUCLEOTIDE SEQUENCE</scope>
    <source>
        <strain evidence="4">MF-1</strain>
    </source>
</reference>
<comment type="caution">
    <text evidence="4">The sequence shown here is derived from an EMBL/GenBank/DDBJ whole genome shotgun (WGS) entry which is preliminary data.</text>
</comment>
<dbReference type="CDD" id="cd00024">
    <property type="entry name" value="CD_CSD"/>
    <property type="match status" value="1"/>
</dbReference>
<evidence type="ECO:0008006" key="6">
    <source>
        <dbReference type="Google" id="ProtNLM"/>
    </source>
</evidence>
<dbReference type="EMBL" id="AVOT02054421">
    <property type="protein sequence ID" value="MBW0549123.1"/>
    <property type="molecule type" value="Genomic_DNA"/>
</dbReference>
<evidence type="ECO:0000259" key="2">
    <source>
        <dbReference type="PROSITE" id="PS50013"/>
    </source>
</evidence>
<gene>
    <name evidence="4" type="ORF">O181_088838</name>
</gene>
<dbReference type="InterPro" id="IPR016197">
    <property type="entry name" value="Chromo-like_dom_sf"/>
</dbReference>
<dbReference type="Gene3D" id="3.30.420.10">
    <property type="entry name" value="Ribonuclease H-like superfamily/Ribonuclease H"/>
    <property type="match status" value="1"/>
</dbReference>
<keyword evidence="1" id="KW-0694">RNA-binding</keyword>
<dbReference type="InterPro" id="IPR000953">
    <property type="entry name" value="Chromo/chromo_shadow_dom"/>
</dbReference>
<dbReference type="PROSITE" id="PS50994">
    <property type="entry name" value="INTEGRASE"/>
    <property type="match status" value="1"/>
</dbReference>
<dbReference type="PANTHER" id="PTHR37984:SF15">
    <property type="entry name" value="INTEGRASE CATALYTIC DOMAIN-CONTAINING PROTEIN"/>
    <property type="match status" value="1"/>
</dbReference>
<accession>A0A9Q3P3K7</accession>
<dbReference type="GO" id="GO:0006338">
    <property type="term" value="P:chromatin remodeling"/>
    <property type="evidence" value="ECO:0007669"/>
    <property type="project" value="UniProtKB-ARBA"/>
</dbReference>
<dbReference type="InterPro" id="IPR050951">
    <property type="entry name" value="Retrovirus_Pol_polyprotein"/>
</dbReference>
<dbReference type="PROSITE" id="PS50013">
    <property type="entry name" value="CHROMO_2"/>
    <property type="match status" value="1"/>
</dbReference>
<dbReference type="GO" id="GO:0015074">
    <property type="term" value="P:DNA integration"/>
    <property type="evidence" value="ECO:0007669"/>
    <property type="project" value="InterPro"/>
</dbReference>
<proteinExistence type="predicted"/>
<sequence>MSKIQQSHRKRIWNDDPNPRTKIPLEIVHMDWVTALPLGGDRSYNACLVLVDSDRDPKFTSALWTNLHNFFGTKLSFSTAYHPQTDGLEKRMIQTLEGMIRRLCAYGLEFKDFDGFTHDWFTLIPALELEYKASIHYSTGKTPPILEKVWNPRLPYYTIKKDLVDIHPTASSFKIMLEKSRHHVNTCMQDSFKYAKERWDKSHKPPDFKIGDLVLVSTIHFNNIKGPKKLKDSFAGPFLIKALHGPNAVQLELAGELMNKHPTFTVSLIKTYSSSEEVLFPLRNKPPVEIPPLKEGEEKKIVKVLKERRTRNKKEREYLVRYRNPTQEDEWLLEKDITNSDKLLRRFRHERKPKE</sequence>
<evidence type="ECO:0000256" key="1">
    <source>
        <dbReference type="ARBA" id="ARBA00022884"/>
    </source>
</evidence>
<dbReference type="PANTHER" id="PTHR37984">
    <property type="entry name" value="PROTEIN CBG26694"/>
    <property type="match status" value="1"/>
</dbReference>
<protein>
    <recommendedName>
        <fullName evidence="6">Integrase catalytic domain-containing protein</fullName>
    </recommendedName>
</protein>
<evidence type="ECO:0000259" key="3">
    <source>
        <dbReference type="PROSITE" id="PS50994"/>
    </source>
</evidence>
<feature type="domain" description="Chromo" evidence="2">
    <location>
        <begin position="299"/>
        <end position="355"/>
    </location>
</feature>
<dbReference type="AlphaFoldDB" id="A0A9Q3P3K7"/>
<dbReference type="InterPro" id="IPR036397">
    <property type="entry name" value="RNaseH_sf"/>
</dbReference>
<name>A0A9Q3P3K7_9BASI</name>
<dbReference type="InterPro" id="IPR012337">
    <property type="entry name" value="RNaseH-like_sf"/>
</dbReference>
<feature type="domain" description="Integrase catalytic" evidence="3">
    <location>
        <begin position="51"/>
        <end position="151"/>
    </location>
</feature>
<organism evidence="4 5">
    <name type="scientific">Austropuccinia psidii MF-1</name>
    <dbReference type="NCBI Taxonomy" id="1389203"/>
    <lineage>
        <taxon>Eukaryota</taxon>
        <taxon>Fungi</taxon>
        <taxon>Dikarya</taxon>
        <taxon>Basidiomycota</taxon>
        <taxon>Pucciniomycotina</taxon>
        <taxon>Pucciniomycetes</taxon>
        <taxon>Pucciniales</taxon>
        <taxon>Sphaerophragmiaceae</taxon>
        <taxon>Austropuccinia</taxon>
    </lineage>
</organism>
<dbReference type="GO" id="GO:0003723">
    <property type="term" value="F:RNA binding"/>
    <property type="evidence" value="ECO:0007669"/>
    <property type="project" value="UniProtKB-KW"/>
</dbReference>
<dbReference type="SUPFAM" id="SSF53098">
    <property type="entry name" value="Ribonuclease H-like"/>
    <property type="match status" value="1"/>
</dbReference>
<evidence type="ECO:0000313" key="4">
    <source>
        <dbReference type="EMBL" id="MBW0549123.1"/>
    </source>
</evidence>
<evidence type="ECO:0000313" key="5">
    <source>
        <dbReference type="Proteomes" id="UP000765509"/>
    </source>
</evidence>
<dbReference type="SUPFAM" id="SSF54160">
    <property type="entry name" value="Chromo domain-like"/>
    <property type="match status" value="1"/>
</dbReference>
<dbReference type="InterPro" id="IPR001584">
    <property type="entry name" value="Integrase_cat-core"/>
</dbReference>
<dbReference type="GO" id="GO:0005634">
    <property type="term" value="C:nucleus"/>
    <property type="evidence" value="ECO:0007669"/>
    <property type="project" value="UniProtKB-ARBA"/>
</dbReference>
<keyword evidence="5" id="KW-1185">Reference proteome</keyword>
<dbReference type="Proteomes" id="UP000765509">
    <property type="component" value="Unassembled WGS sequence"/>
</dbReference>
<dbReference type="Pfam" id="PF24626">
    <property type="entry name" value="SH3_Tf2-1"/>
    <property type="match status" value="1"/>
</dbReference>
<dbReference type="InterPro" id="IPR056924">
    <property type="entry name" value="SH3_Tf2-1"/>
</dbReference>